<evidence type="ECO:0000313" key="15">
    <source>
        <dbReference type="Proteomes" id="UP000248132"/>
    </source>
</evidence>
<dbReference type="InterPro" id="IPR013783">
    <property type="entry name" value="Ig-like_fold"/>
</dbReference>
<feature type="region of interest" description="Disordered" evidence="10">
    <location>
        <begin position="3646"/>
        <end position="3678"/>
    </location>
</feature>
<evidence type="ECO:0000256" key="8">
    <source>
        <dbReference type="ARBA" id="ARBA00023295"/>
    </source>
</evidence>
<dbReference type="Pfam" id="PF25023">
    <property type="entry name" value="TEN_YD-shell"/>
    <property type="match status" value="3"/>
</dbReference>
<feature type="compositionally biased region" description="Polar residues" evidence="10">
    <location>
        <begin position="2838"/>
        <end position="2855"/>
    </location>
</feature>
<dbReference type="GO" id="GO:0030245">
    <property type="term" value="P:cellulose catabolic process"/>
    <property type="evidence" value="ECO:0007669"/>
    <property type="project" value="UniProtKB-KW"/>
</dbReference>
<feature type="compositionally biased region" description="Low complexity" evidence="10">
    <location>
        <begin position="3660"/>
        <end position="3671"/>
    </location>
</feature>
<feature type="region of interest" description="Disordered" evidence="10">
    <location>
        <begin position="54"/>
        <end position="99"/>
    </location>
</feature>
<dbReference type="InterPro" id="IPR056823">
    <property type="entry name" value="TEN-like_YD-shell"/>
</dbReference>
<evidence type="ECO:0000259" key="13">
    <source>
        <dbReference type="PROSITE" id="PS51766"/>
    </source>
</evidence>
<feature type="chain" id="PRO_5039222133" description="cellulase" evidence="11">
    <location>
        <begin position="32"/>
        <end position="3746"/>
    </location>
</feature>
<dbReference type="SUPFAM" id="SSF82171">
    <property type="entry name" value="DPP6 N-terminal domain-like"/>
    <property type="match status" value="1"/>
</dbReference>
<dbReference type="InterPro" id="IPR050708">
    <property type="entry name" value="T6SS_VgrG/RHS"/>
</dbReference>
<feature type="domain" description="Fibronectin type-III" evidence="12">
    <location>
        <begin position="704"/>
        <end position="784"/>
    </location>
</feature>
<dbReference type="InterPro" id="IPR031325">
    <property type="entry name" value="RHS_repeat"/>
</dbReference>
<accession>A0A318XJT3</accession>
<dbReference type="PROSITE" id="PS51766">
    <property type="entry name" value="DOCKERIN"/>
    <property type="match status" value="1"/>
</dbReference>
<feature type="domain" description="Fibronectin type-III" evidence="12">
    <location>
        <begin position="135"/>
        <end position="217"/>
    </location>
</feature>
<keyword evidence="9" id="KW-0624">Polysaccharide degradation</keyword>
<dbReference type="Pfam" id="PF20148">
    <property type="entry name" value="DUF6531"/>
    <property type="match status" value="1"/>
</dbReference>
<dbReference type="Gene3D" id="1.10.1330.10">
    <property type="entry name" value="Dockerin domain"/>
    <property type="match status" value="1"/>
</dbReference>
<dbReference type="PANTHER" id="PTHR32305:SF17">
    <property type="entry name" value="TRNA NUCLEASE WAPA"/>
    <property type="match status" value="1"/>
</dbReference>
<evidence type="ECO:0000256" key="11">
    <source>
        <dbReference type="SAM" id="SignalP"/>
    </source>
</evidence>
<evidence type="ECO:0000259" key="12">
    <source>
        <dbReference type="PROSITE" id="PS50853"/>
    </source>
</evidence>
<keyword evidence="3 11" id="KW-0732">Signal</keyword>
<dbReference type="InterPro" id="IPR003961">
    <property type="entry name" value="FN3_dom"/>
</dbReference>
<dbReference type="InterPro" id="IPR011050">
    <property type="entry name" value="Pectin_lyase_fold/virulence"/>
</dbReference>
<feature type="domain" description="Dockerin" evidence="13">
    <location>
        <begin position="372"/>
        <end position="442"/>
    </location>
</feature>
<dbReference type="SUPFAM" id="SSF51126">
    <property type="entry name" value="Pectin lyase-like"/>
    <property type="match status" value="2"/>
</dbReference>
<dbReference type="GO" id="GO:0008810">
    <property type="term" value="F:cellulase activity"/>
    <property type="evidence" value="ECO:0007669"/>
    <property type="project" value="UniProtKB-EC"/>
</dbReference>
<gene>
    <name evidence="14" type="ORF">LY28_02174</name>
</gene>
<dbReference type="InterPro" id="IPR045351">
    <property type="entry name" value="DUF6531"/>
</dbReference>
<dbReference type="InterPro" id="IPR036439">
    <property type="entry name" value="Dockerin_dom_sf"/>
</dbReference>
<feature type="domain" description="Fibronectin type-III" evidence="12">
    <location>
        <begin position="622"/>
        <end position="703"/>
    </location>
</feature>
<dbReference type="SMART" id="SM00710">
    <property type="entry name" value="PbH1"/>
    <property type="match status" value="14"/>
</dbReference>
<dbReference type="Pfam" id="PF00041">
    <property type="entry name" value="fn3"/>
    <property type="match status" value="3"/>
</dbReference>
<feature type="compositionally biased region" description="Basic and acidic residues" evidence="10">
    <location>
        <begin position="58"/>
        <end position="73"/>
    </location>
</feature>
<keyword evidence="6" id="KW-0136">Cellulose degradation</keyword>
<dbReference type="InterPro" id="IPR006530">
    <property type="entry name" value="YD"/>
</dbReference>
<dbReference type="InterPro" id="IPR022385">
    <property type="entry name" value="Rhs_assc_core"/>
</dbReference>
<dbReference type="InterPro" id="IPR006626">
    <property type="entry name" value="PbH1"/>
</dbReference>
<organism evidence="14 15">
    <name type="scientific">Ruminiclostridium sufflavum DSM 19573</name>
    <dbReference type="NCBI Taxonomy" id="1121337"/>
    <lineage>
        <taxon>Bacteria</taxon>
        <taxon>Bacillati</taxon>
        <taxon>Bacillota</taxon>
        <taxon>Clostridia</taxon>
        <taxon>Eubacteriales</taxon>
        <taxon>Oscillospiraceae</taxon>
        <taxon>Ruminiclostridium</taxon>
    </lineage>
</organism>
<dbReference type="NCBIfam" id="TIGR03696">
    <property type="entry name" value="Rhs_assc_core"/>
    <property type="match status" value="1"/>
</dbReference>
<dbReference type="SMART" id="SM00060">
    <property type="entry name" value="FN3"/>
    <property type="match status" value="7"/>
</dbReference>
<evidence type="ECO:0000313" key="14">
    <source>
        <dbReference type="EMBL" id="PYG87269.1"/>
    </source>
</evidence>
<dbReference type="InterPro" id="IPR039448">
    <property type="entry name" value="Beta_helix"/>
</dbReference>
<dbReference type="InterPro" id="IPR016134">
    <property type="entry name" value="Dockerin_dom"/>
</dbReference>
<proteinExistence type="predicted"/>
<feature type="compositionally biased region" description="Polar residues" evidence="10">
    <location>
        <begin position="3706"/>
        <end position="3720"/>
    </location>
</feature>
<dbReference type="PANTHER" id="PTHR32305">
    <property type="match status" value="1"/>
</dbReference>
<keyword evidence="8" id="KW-0326">Glycosidase</keyword>
<dbReference type="Pfam" id="PF05593">
    <property type="entry name" value="RHS_repeat"/>
    <property type="match status" value="2"/>
</dbReference>
<dbReference type="EMBL" id="QKMR01000012">
    <property type="protein sequence ID" value="PYG87269.1"/>
    <property type="molecule type" value="Genomic_DNA"/>
</dbReference>
<keyword evidence="7" id="KW-0119">Carbohydrate metabolism</keyword>
<dbReference type="EC" id="3.2.1.4" evidence="2"/>
<comment type="catalytic activity">
    <reaction evidence="1">
        <text>Endohydrolysis of (1-&gt;4)-beta-D-glucosidic linkages in cellulose, lichenin and cereal beta-D-glucans.</text>
        <dbReference type="EC" id="3.2.1.4"/>
    </reaction>
</comment>
<dbReference type="Gene3D" id="2.180.10.10">
    <property type="entry name" value="RHS repeat-associated core"/>
    <property type="match status" value="7"/>
</dbReference>
<feature type="region of interest" description="Disordered" evidence="10">
    <location>
        <begin position="2832"/>
        <end position="2855"/>
    </location>
</feature>
<evidence type="ECO:0000256" key="4">
    <source>
        <dbReference type="ARBA" id="ARBA00022737"/>
    </source>
</evidence>
<dbReference type="RefSeq" id="WP_242981225.1">
    <property type="nucleotide sequence ID" value="NZ_QKMR01000012.1"/>
</dbReference>
<comment type="caution">
    <text evidence="14">The sequence shown here is derived from an EMBL/GenBank/DDBJ whole genome shotgun (WGS) entry which is preliminary data.</text>
</comment>
<feature type="region of interest" description="Disordered" evidence="10">
    <location>
        <begin position="3697"/>
        <end position="3720"/>
    </location>
</feature>
<evidence type="ECO:0000256" key="7">
    <source>
        <dbReference type="ARBA" id="ARBA00023277"/>
    </source>
</evidence>
<dbReference type="CDD" id="cd14256">
    <property type="entry name" value="Dockerin_I"/>
    <property type="match status" value="1"/>
</dbReference>
<dbReference type="Gene3D" id="2.60.40.10">
    <property type="entry name" value="Immunoglobulins"/>
    <property type="match status" value="7"/>
</dbReference>
<dbReference type="NCBIfam" id="TIGR01643">
    <property type="entry name" value="YD_repeat_2x"/>
    <property type="match status" value="8"/>
</dbReference>
<dbReference type="Pfam" id="PF00404">
    <property type="entry name" value="Dockerin_1"/>
    <property type="match status" value="1"/>
</dbReference>
<feature type="domain" description="Fibronectin type-III" evidence="12">
    <location>
        <begin position="459"/>
        <end position="539"/>
    </location>
</feature>
<evidence type="ECO:0000256" key="10">
    <source>
        <dbReference type="SAM" id="MobiDB-lite"/>
    </source>
</evidence>
<keyword evidence="5" id="KW-0378">Hydrolase</keyword>
<protein>
    <recommendedName>
        <fullName evidence="2">cellulase</fullName>
        <ecNumber evidence="2">3.2.1.4</ecNumber>
    </recommendedName>
</protein>
<evidence type="ECO:0000256" key="2">
    <source>
        <dbReference type="ARBA" id="ARBA00012601"/>
    </source>
</evidence>
<dbReference type="PROSITE" id="PS50853">
    <property type="entry name" value="FN3"/>
    <property type="match status" value="4"/>
</dbReference>
<dbReference type="Pfam" id="PF13229">
    <property type="entry name" value="Beta_helix"/>
    <property type="match status" value="1"/>
</dbReference>
<keyword evidence="4" id="KW-0677">Repeat</keyword>
<name>A0A318XJT3_9FIRM</name>
<dbReference type="Proteomes" id="UP000248132">
    <property type="component" value="Unassembled WGS sequence"/>
</dbReference>
<evidence type="ECO:0000256" key="3">
    <source>
        <dbReference type="ARBA" id="ARBA00022729"/>
    </source>
</evidence>
<dbReference type="InterPro" id="IPR036116">
    <property type="entry name" value="FN3_sf"/>
</dbReference>
<dbReference type="CDD" id="cd00063">
    <property type="entry name" value="FN3"/>
    <property type="match status" value="6"/>
</dbReference>
<dbReference type="Gene3D" id="3.90.930.1">
    <property type="match status" value="1"/>
</dbReference>
<dbReference type="SUPFAM" id="SSF49265">
    <property type="entry name" value="Fibronectin type III"/>
    <property type="match status" value="5"/>
</dbReference>
<dbReference type="InterPro" id="IPR002105">
    <property type="entry name" value="Dockerin_1_rpt"/>
</dbReference>
<sequence length="3746" mass="407925">MDYLPKKCMRNAKRRIAGLLAMLLAIQSLCAFDLSAFQVQKAFAGALAYEEGLQPDPSAEKESGRGREADTGQDRVTAQGGDTALAGASDGEPEQAGMPKEAAGMMRRVDSAASDLPASGSQATAFASAVTTPAAVSIPANINVTASDTALTVSWDAADGADSYDLWTDGSILNTTEVSYTYSGLEPGTPHTIRLRAVSQYGTGDWSAEISAYTLLNTPLSLAAALQDASAELSWSAVSGAAYYEIYRNGTVIGTSVTSTYSDSGLTAGTACVYRIKAYSSTGNTSALSEALEVSMSSATVTPAAISVPSNIIVTSTDTTLTVGWDAVEGANSYYVSLDGNITKTTANNYTYNGLEPNTQHTIKVRAVDPDMYGLIGDVNGDNAVDAIDMALVKKYLYDNTFDFPVENDMWIGDVNGDDSIDAIDYALMKQYFLGSISDFPKSLSEWSEEVTRYTLLSAPANLTAVPSAGTVALTWDSVTGAEGYEVYRDGSLLEDSNTNSYSDSGLMPGETYQYAIKAYNEHNESAMSNQAAVTTIAPSVPANIKVEATDTTLSVSWTSVEEAESYDISFDGNITNVTACSHAYNGLEPNTQHAVKVRTVDNAGTSGNWSTEIISFTRFAAPANFAATTVSAVSIDLTWNEVNGAAGYDVKIDNEIIPDITGNTYQITGLAPGLKHWISIRAKNPNTESAWSGEISKYTLLSTPSNIIVTAATTSLTVSWDAVSDATSYDVELNGQTVKTVTQNSCVIDGLTVGTQYRIRIKALNDYLSSDWSNEVSNTTQAYTNVSGTISRNTTWTLANSPYMMEGSVTIAQGATLTIEPGVVVKGAYYSYIIDVRGKLIANGDVDNPIVFTTHKDSEYGGSGVKGLNDYWQGINVSETGEFVGDNVKIRYSDSSYTGAIIVRGKLKFTNSAISNSYGHGVFIDTSNDVIIEGNTISQKANGIEISKLGTGNLSIKNNGISNNEPIDSAYSPILINIGGVNSSAFEKIQNNTYSGYMRCNGIMIKGTLSENFTLNSGTYYIHSDLIVPSGKTLIVNQGVIIKRIDGYSNIYVNGVLQANGATDNPVVFTTYGDIVYGGNIEAPIYCGSIKISETGEFIGENIKIRYGAANSENTCALSVCGKLTITNSEIISSCANTRETGQGIYTNTTKDITIENTLISGFDYGIFAANNSEASNGTITIINNTISDCNYEGITFSQKGAGNVIIEDNNLVQNSWGISVFDFGIGNLSIQNNSIEYNSTSTRAHAIYVNLGVKESIFTSIKNNTYTGSVFKSIEIGGTLADNLTITSGTYYFLEDISVPEGLTLTIKSGVILKNANQSYGIKVQGTLDASSGTRDNPIVFTTEYDSAYGGNGIDGYWYGIYVSSTGTFNGNSVKIRYGGYHTYIITYNDSALKVEGKFILTNSEIVRSHQYGIYFNTSDTPVLLFNTFYGNGNGGDKNRYGIYNANPSTPIDARYNYWGSYYGPSVYDSNTGKWVGEGDRVGDGIDYTPWLGSEMNYKLYFGQSGTNSATGNFSRTYTDLTMDSPGFDISFSRTYNSRNDKASVFGRGWTFSYEGSVKNAESTYVDIDGTTKTTAVPSTKVVSLPDGSVQAFKENEDGTYTANNSRNTLVKRSDGTYTLTSKEQNVFYFNQDGCLVKMEDRNGNAITITVDSEGKATAVKDQADRQFAIAYQDGLIKTITDIAGSRTITYNYQNQRLTEVIDAMGNSTGYLYDTDGFLTEIRDSSNKTVEAVTYLHSGENKDKVDTRTDANGNILTYSYDNINCKTTITDSSGRVTAEKYDSAYSIISSTDAEEKLTAYEYDKDSSGLNKYAEQKSVTDRNGSKTSYDRDSKGNITKVTNPDSSTRVMTYDAKNNVTSVRDEMGKYTFFVYDASQKKLLKKVQPLNGTEQYTDGTSDASKFAITTYTYYTDAECQANGYKAKALLKSVRDAESKTTTYTYDAYGNIKTVTDAENKTVTTQYNSISQLLKSISAKGNETEYTYDKNGNLEKQEQKNGTGGSITRITYDSENRRTKEVAPKQYNAAEDDIASHEYTGNYGNRYTYYDSGKVKTFTDANNYTTSYTYDIYGNLKTEEKPNGSVYTYEYDVMNRAARVYYQDSPETGKIMLEENTYEILANKNTQTTSKKYLNGTDIAVTVSVYDYSGRLISKTNPDGTTSTAYNANGTINNTTDAKGSKAYYKYDGLNRLTEQWTPFESISGTVKYTYQKIVYDKAGRKLQEIAGKTTVTLYSVPTGYIANNYEYYANGKVKTLTQSDETGTIFGKTEYEYDADGNISKEAIYTDANNKNITEYGYNYLGKVSEKKVHVKAGDIEGNDYTGTEDTILSTLYTYDKNGSLETITTPDGVTTTYTYDNMNLRTSVSQSGIDEYMLPVTITSSTEYDWQGNTVKTTDPNGNETINTYSKRGLLEKTVTETTASAGLKTTNTTAFYYDRAGRLTAEVAAKDYDPAKTLEQMNRVEYTYDLMGRVKTKTYIGGEKRVDPTTFEWTTGQVNILQRAYKYDANGNVIKELDALGFEAATDKTGIDTQIDTGYGTEYTYNIANKLETVSDAETKAKGLSFTTKYGYDALGRTLTETAANGAVTKYSYDSAGNVISVAVRKTENAAEQTIKASTFDFTGNLLTETSYQAAATGSTITYEYNALGQVRKAIYPGDAAIPQNTVTCQYDLMGRLKTRQDTKGAIDTYTYSKQGNVLSHTQQKQDGTEAITTSTRYDKNGNARYVFDGNEKCTTYTYNEQNKVIISRQSASGIEHETTYTYDTNGNQITTTDWLGNTTVNVYDSLNRLIETKDAYGKSIQKLEYNHCNVQEKAYDALNKATVYTYDRNNRLLTATDPENHTTSQTYDNVGNIASKTDGRGNTTSYTYDEMGRLKTAVNAKNETTVYTYDLSGNLLTQTDGKGDTTTYEYNAANKAVKRIDHGGRTGPEGNYTYDSSKTEAYTYNADGSLASKTDRNGKTTVYTYDIHGRLISEEIQNEAGSAIAYAYDANGNQLAMTDSTGTTLRTYDELGRVLTKTVPNIGTTTFRYDIIEGMDEGCYKEITTDPKGNVTIKVFDKADRLITVTADGKTTTYGYYDNGARQSVAYSDGTNNIAVEEYIYYDNGLLWTLTNKKADGTVIDSYAYTYDAAGNQTSKTDSKGTTTYTYDELNRLKTVTEPDDTVTAYTFDGAGNRKTEAITKGTETTENTYTYNGQNRLTQISTKVNGTLTATTEYAYDSNGNQLTATVNGTITAVNVYDYRNQLIQTMTGTATTINAYNGEGYRVGKTVNGTLTRYLYEGDKVVLEVDSSGNETARNVYGSNLIMREAIRTDGSDIFDTYFYLYNGHADVTALLKPDGTIAATYYYDAFGNITDTTGSANNSIAFTGYQYDAETGLYYLNARMYDPKTARFLQEDTYLGDPSDPLSLNLYTYCHNEPIMYTDPTGHFDQLEAMARHASMLNTNSYFNGLISSGSTGASIAEHLKASQAAYNKDKLSRLIKDDKKIAERINSPKLSNTDNIASANEMNNGLPTALGIITGLTVSGIYNASLNIPEITNQMAFNQSSDEIMINALGQITGGNNHAYAGYYIGKTIGDAGSIVFGIGEAVLGAAGEVGGGILTASGVGAALGVPAIAASAGLIAHGVGTVGTSIYNVTTDAQNVKNYYNKIKEESPEGGSKPVVTQGKGQAPKQGQPNSVYEKVDNEDLNKVVSRTTYDSNGNIATREDYYTGSNPHTHYDKSTGQNLENHTHIYKYNDKGQRIGEEVVPLK</sequence>
<evidence type="ECO:0000256" key="5">
    <source>
        <dbReference type="ARBA" id="ARBA00022801"/>
    </source>
</evidence>
<feature type="region of interest" description="Disordered" evidence="10">
    <location>
        <begin position="1815"/>
        <end position="1835"/>
    </location>
</feature>
<evidence type="ECO:0000256" key="1">
    <source>
        <dbReference type="ARBA" id="ARBA00000966"/>
    </source>
</evidence>
<evidence type="ECO:0000256" key="6">
    <source>
        <dbReference type="ARBA" id="ARBA00023001"/>
    </source>
</evidence>
<keyword evidence="15" id="KW-1185">Reference proteome</keyword>
<reference evidence="14 15" key="1">
    <citation type="submission" date="2018-06" db="EMBL/GenBank/DDBJ databases">
        <title>Genomic Encyclopedia of Type Strains, Phase I: the one thousand microbial genomes (KMG-I) project.</title>
        <authorList>
            <person name="Kyrpides N."/>
        </authorList>
    </citation>
    <scope>NUCLEOTIDE SEQUENCE [LARGE SCALE GENOMIC DNA]</scope>
    <source>
        <strain evidence="14 15">DSM 19573</strain>
    </source>
</reference>
<dbReference type="SUPFAM" id="SSF63446">
    <property type="entry name" value="Type I dockerin domain"/>
    <property type="match status" value="1"/>
</dbReference>
<evidence type="ECO:0000256" key="9">
    <source>
        <dbReference type="ARBA" id="ARBA00023326"/>
    </source>
</evidence>
<feature type="signal peptide" evidence="11">
    <location>
        <begin position="1"/>
        <end position="31"/>
    </location>
</feature>